<feature type="domain" description="Protein kinase" evidence="2">
    <location>
        <begin position="89"/>
        <end position="227"/>
    </location>
</feature>
<evidence type="ECO:0000313" key="3">
    <source>
        <dbReference type="EMBL" id="KAL0070068.1"/>
    </source>
</evidence>
<name>A0ABR3AAP0_9AGAR</name>
<dbReference type="Pfam" id="PF07714">
    <property type="entry name" value="PK_Tyr_Ser-Thr"/>
    <property type="match status" value="1"/>
</dbReference>
<feature type="region of interest" description="Disordered" evidence="1">
    <location>
        <begin position="208"/>
        <end position="227"/>
    </location>
</feature>
<protein>
    <recommendedName>
        <fullName evidence="2">Protein kinase domain-containing protein</fullName>
    </recommendedName>
</protein>
<dbReference type="PROSITE" id="PS50011">
    <property type="entry name" value="PROTEIN_KINASE_DOM"/>
    <property type="match status" value="1"/>
</dbReference>
<sequence>MGTKLDGLSYELQRELRDLEEAFKNCPQPTIQSLLKLKGGEAQYKLDLLQLLVDLTDEKHTRSITRKVLFRLSKSSGRVPQCLVIRNIKRVGDPFGGGGFGDIWRGEIGDSPGDSIECAVKVGRWYRNVDGEDEYEDAVKTHLREAILWGQLKHPNLLPFLGMYYLDGSKRDVCLVSPYLASGNLTRYLKRTPPEEIDSHGLVGSLPSGSSCHTHHPHSGVRHCDRD</sequence>
<evidence type="ECO:0000256" key="1">
    <source>
        <dbReference type="SAM" id="MobiDB-lite"/>
    </source>
</evidence>
<reference evidence="3 4" key="1">
    <citation type="submission" date="2024-05" db="EMBL/GenBank/DDBJ databases">
        <title>A draft genome resource for the thread blight pathogen Marasmius tenuissimus strain MS-2.</title>
        <authorList>
            <person name="Yulfo-Soto G.E."/>
            <person name="Baruah I.K."/>
            <person name="Amoako-Attah I."/>
            <person name="Bukari Y."/>
            <person name="Meinhardt L.W."/>
            <person name="Bailey B.A."/>
            <person name="Cohen S.P."/>
        </authorList>
    </citation>
    <scope>NUCLEOTIDE SEQUENCE [LARGE SCALE GENOMIC DNA]</scope>
    <source>
        <strain evidence="3 4">MS-2</strain>
    </source>
</reference>
<dbReference type="InterPro" id="IPR011009">
    <property type="entry name" value="Kinase-like_dom_sf"/>
</dbReference>
<dbReference type="EMBL" id="JBBXMP010000009">
    <property type="protein sequence ID" value="KAL0070068.1"/>
    <property type="molecule type" value="Genomic_DNA"/>
</dbReference>
<dbReference type="SUPFAM" id="SSF56112">
    <property type="entry name" value="Protein kinase-like (PK-like)"/>
    <property type="match status" value="1"/>
</dbReference>
<dbReference type="Gene3D" id="1.10.510.10">
    <property type="entry name" value="Transferase(Phosphotransferase) domain 1"/>
    <property type="match status" value="1"/>
</dbReference>
<keyword evidence="4" id="KW-1185">Reference proteome</keyword>
<comment type="caution">
    <text evidence="3">The sequence shown here is derived from an EMBL/GenBank/DDBJ whole genome shotgun (WGS) entry which is preliminary data.</text>
</comment>
<accession>A0ABR3AAP0</accession>
<proteinExistence type="predicted"/>
<evidence type="ECO:0000259" key="2">
    <source>
        <dbReference type="PROSITE" id="PS50011"/>
    </source>
</evidence>
<organism evidence="3 4">
    <name type="scientific">Marasmius tenuissimus</name>
    <dbReference type="NCBI Taxonomy" id="585030"/>
    <lineage>
        <taxon>Eukaryota</taxon>
        <taxon>Fungi</taxon>
        <taxon>Dikarya</taxon>
        <taxon>Basidiomycota</taxon>
        <taxon>Agaricomycotina</taxon>
        <taxon>Agaricomycetes</taxon>
        <taxon>Agaricomycetidae</taxon>
        <taxon>Agaricales</taxon>
        <taxon>Marasmiineae</taxon>
        <taxon>Marasmiaceae</taxon>
        <taxon>Marasmius</taxon>
    </lineage>
</organism>
<dbReference type="Proteomes" id="UP001437256">
    <property type="component" value="Unassembled WGS sequence"/>
</dbReference>
<evidence type="ECO:0000313" key="4">
    <source>
        <dbReference type="Proteomes" id="UP001437256"/>
    </source>
</evidence>
<dbReference type="InterPro" id="IPR001245">
    <property type="entry name" value="Ser-Thr/Tyr_kinase_cat_dom"/>
</dbReference>
<dbReference type="InterPro" id="IPR000719">
    <property type="entry name" value="Prot_kinase_dom"/>
</dbReference>
<gene>
    <name evidence="3" type="ORF">AAF712_002965</name>
</gene>